<dbReference type="Gene3D" id="3.40.50.1980">
    <property type="entry name" value="Nitrogenase molybdenum iron protein domain"/>
    <property type="match status" value="2"/>
</dbReference>
<dbReference type="Proteomes" id="UP000609849">
    <property type="component" value="Unassembled WGS sequence"/>
</dbReference>
<sequence>MKKIKKGIILLLSLLMVIAMTACASTSKKDTNNENEVETSSGDNSHYPVTITTYNYSKEPVEITFNKAPKKVVAVYQNSIETMLALGLEDKIVMASGLDHEVKDEYKEAFSKINYIEDFDPSKEDVIMEQPDFILSWYSLFDEKKLGDVDYWHKNNINTYMSLNSGVKEDRTIENEITDILNLGKIFNVEEKAKSLVNEITKKVDEVLYSVKEEKNQSTLIMEYFDDKIYTYGSKTLGGDMVSKLGAELLNPDGGNISEEDLIKLNPDSIFVVYMDRTDENMSKEAINKILNNKSLASLKAVKNNRVNSIALGEMYSSGIRTIDGITTFANGIYPELNK</sequence>
<evidence type="ECO:0000256" key="2">
    <source>
        <dbReference type="SAM" id="SignalP"/>
    </source>
</evidence>
<evidence type="ECO:0000259" key="3">
    <source>
        <dbReference type="PROSITE" id="PS50983"/>
    </source>
</evidence>
<dbReference type="SUPFAM" id="SSF53807">
    <property type="entry name" value="Helical backbone' metal receptor"/>
    <property type="match status" value="1"/>
</dbReference>
<protein>
    <submittedName>
        <fullName evidence="4">ABC transporter substrate-binding protein</fullName>
    </submittedName>
</protein>
<evidence type="ECO:0000313" key="5">
    <source>
        <dbReference type="Proteomes" id="UP000609849"/>
    </source>
</evidence>
<proteinExistence type="inferred from homology"/>
<dbReference type="Pfam" id="PF01497">
    <property type="entry name" value="Peripla_BP_2"/>
    <property type="match status" value="1"/>
</dbReference>
<feature type="signal peptide" evidence="2">
    <location>
        <begin position="1"/>
        <end position="24"/>
    </location>
</feature>
<feature type="domain" description="Fe/B12 periplasmic-binding" evidence="3">
    <location>
        <begin position="71"/>
        <end position="337"/>
    </location>
</feature>
<comment type="caution">
    <text evidence="4">The sequence shown here is derived from an EMBL/GenBank/DDBJ whole genome shotgun (WGS) entry which is preliminary data.</text>
</comment>
<dbReference type="RefSeq" id="WP_153972162.1">
    <property type="nucleotide sequence ID" value="NZ_JACRWE010000002.1"/>
</dbReference>
<dbReference type="PANTHER" id="PTHR30535">
    <property type="entry name" value="VITAMIN B12-BINDING PROTEIN"/>
    <property type="match status" value="1"/>
</dbReference>
<reference evidence="4 5" key="1">
    <citation type="submission" date="2020-08" db="EMBL/GenBank/DDBJ databases">
        <authorList>
            <person name="Liu C."/>
            <person name="Sun Q."/>
        </authorList>
    </citation>
    <scope>NUCLEOTIDE SEQUENCE [LARGE SCALE GENOMIC DNA]</scope>
    <source>
        <strain evidence="4 5">NSJ-18</strain>
    </source>
</reference>
<dbReference type="InterPro" id="IPR002491">
    <property type="entry name" value="ABC_transptr_periplasmic_BD"/>
</dbReference>
<keyword evidence="5" id="KW-1185">Reference proteome</keyword>
<organism evidence="4 5">
    <name type="scientific">Romboutsia faecis</name>
    <dbReference type="NCBI Taxonomy" id="2764597"/>
    <lineage>
        <taxon>Bacteria</taxon>
        <taxon>Bacillati</taxon>
        <taxon>Bacillota</taxon>
        <taxon>Clostridia</taxon>
        <taxon>Peptostreptococcales</taxon>
        <taxon>Peptostreptococcaceae</taxon>
        <taxon>Romboutsia</taxon>
    </lineage>
</organism>
<dbReference type="PANTHER" id="PTHR30535:SF34">
    <property type="entry name" value="MOLYBDATE-BINDING PROTEIN MOLA"/>
    <property type="match status" value="1"/>
</dbReference>
<evidence type="ECO:0000313" key="4">
    <source>
        <dbReference type="EMBL" id="MBC5996195.1"/>
    </source>
</evidence>
<keyword evidence="2" id="KW-0732">Signal</keyword>
<accession>A0ABR7JMS7</accession>
<name>A0ABR7JMS7_9FIRM</name>
<comment type="similarity">
    <text evidence="1">Belongs to the bacterial solute-binding protein 8 family.</text>
</comment>
<evidence type="ECO:0000256" key="1">
    <source>
        <dbReference type="ARBA" id="ARBA00008814"/>
    </source>
</evidence>
<dbReference type="EMBL" id="JACRWE010000002">
    <property type="protein sequence ID" value="MBC5996195.1"/>
    <property type="molecule type" value="Genomic_DNA"/>
</dbReference>
<dbReference type="PROSITE" id="PS50983">
    <property type="entry name" value="FE_B12_PBP"/>
    <property type="match status" value="1"/>
</dbReference>
<gene>
    <name evidence="4" type="ORF">H8923_05420</name>
</gene>
<feature type="chain" id="PRO_5047484591" evidence="2">
    <location>
        <begin position="25"/>
        <end position="339"/>
    </location>
</feature>
<dbReference type="PROSITE" id="PS51257">
    <property type="entry name" value="PROKAR_LIPOPROTEIN"/>
    <property type="match status" value="1"/>
</dbReference>
<dbReference type="InterPro" id="IPR050902">
    <property type="entry name" value="ABC_Transporter_SBP"/>
</dbReference>